<comment type="subunit">
    <text evidence="5">May interact with EIF4A1, EIF4A2 and EIF4A3. Interacts with PPP1CA and PPP1CC.</text>
</comment>
<dbReference type="Pfam" id="PF02854">
    <property type="entry name" value="MIF4G"/>
    <property type="match status" value="1"/>
</dbReference>
<dbReference type="FunFam" id="1.25.40.180:FF:000032">
    <property type="entry name" value="Nucleolar MIF4G domain-containing protein 1"/>
    <property type="match status" value="1"/>
</dbReference>
<dbReference type="Pfam" id="PF02847">
    <property type="entry name" value="MA3"/>
    <property type="match status" value="1"/>
</dbReference>
<comment type="function">
    <text evidence="4">Plays a role in targeting PPP1CA to the nucleolus.</text>
</comment>
<dbReference type="GO" id="GO:0005730">
    <property type="term" value="C:nucleolus"/>
    <property type="evidence" value="ECO:0007669"/>
    <property type="project" value="UniProtKB-SubCell"/>
</dbReference>
<dbReference type="InterPro" id="IPR050781">
    <property type="entry name" value="CWC22_splicing_factor"/>
</dbReference>
<dbReference type="PROSITE" id="PS51366">
    <property type="entry name" value="MI"/>
    <property type="match status" value="1"/>
</dbReference>
<dbReference type="InterPro" id="IPR003891">
    <property type="entry name" value="Initiation_fac_eIF4g_MI"/>
</dbReference>
<evidence type="ECO:0000256" key="7">
    <source>
        <dbReference type="ARBA" id="ARBA00075714"/>
    </source>
</evidence>
<dbReference type="PANTHER" id="PTHR18034:SF4">
    <property type="entry name" value="NUCLEOLAR MIF4G DOMAIN-CONTAINING PROTEIN 1"/>
    <property type="match status" value="1"/>
</dbReference>
<dbReference type="OrthoDB" id="10260961at2759"/>
<evidence type="ECO:0000256" key="3">
    <source>
        <dbReference type="ARBA" id="ARBA00023242"/>
    </source>
</evidence>
<dbReference type="SMART" id="SM00543">
    <property type="entry name" value="MIF4G"/>
    <property type="match status" value="1"/>
</dbReference>
<dbReference type="InterPro" id="IPR003890">
    <property type="entry name" value="MIF4G-like_typ-3"/>
</dbReference>
<dbReference type="Gene3D" id="1.25.40.180">
    <property type="match status" value="1"/>
</dbReference>
<sequence length="850" mass="96953">MKTKAQRKGKGKAGKPTHRDKLQKFMDSVNNFVKSKGGLGENGSDQRGLFVKKKKARKELRKEKRKFKKAKKKSHYMGQSLQDPSEETAPNTPAEEEEKTQKPALKATGNLKNAAQKQQKANKDSVNTKDVEEETTKRKVHFSEDLPKQIKKSSLHESRKRTLLEANIEEDKEIKRLEKRLGLNKRKNKKSLPQSFTSDGLDYILGILEPGASATGLYESDEEMDIDKAKDDFDVLDEDSDGQMTDDENIEDSEDEGDTDEEEGDGEGDARMEEEEGVEDDNQIEDEVEGDEEEEDTDASEINDDGEEVDSEQKTPESQEPNPATAGKYVPPHLREAMDSKRKAELEKLKRTVKGLINRLSQPNMASISSQLEELYMSTSRKDMNETLTDILLAACVTPALMPERLLMEHILLVSVLHYSVGLEVGANFLETVVRQFDKTYSQLDATDKECDNLVSIIAHLYNFHVVHALLVFDILKKLVTRFSAKDVELILLVLKNVGFALRKDDPLALKELISEAQRKANAEGERFQDQTRIRFMLETMLALKNNDMRKIPGYDSEPLEKLRKLQRTLIHSSAGGSDMKLRVSLDNLLEAERVGRWWIVGSSWSGAPMIDDQGNKTATPSTKGEQYSAKMLELARKQRMNTDIRRNIFCVLMSSEDYLDAFEKLLRLGLKDQQEREIVRVLMDCCLQEKMFNRFYAVLAEKFCSHDRRFQMTFQFSLWDKFKDLANLSSRCFSNLVQLVTHLLHRKCLSLSILKAIEFGELDKPKVKFLKQVLSKLLKETEPEDLVNIFGRISGIPKLGILREGLKLFISHFLLRNIQTEETEQAKVFKDRAEVATKAMEARDAKIKL</sequence>
<feature type="region of interest" description="Disordered" evidence="8">
    <location>
        <begin position="216"/>
        <end position="332"/>
    </location>
</feature>
<keyword evidence="3" id="KW-0539">Nucleus</keyword>
<proteinExistence type="inferred from homology"/>
<feature type="compositionally biased region" description="Acidic residues" evidence="8">
    <location>
        <begin position="234"/>
        <end position="310"/>
    </location>
</feature>
<evidence type="ECO:0000256" key="1">
    <source>
        <dbReference type="ARBA" id="ARBA00004604"/>
    </source>
</evidence>
<evidence type="ECO:0000256" key="6">
    <source>
        <dbReference type="ARBA" id="ARBA00072504"/>
    </source>
</evidence>
<reference evidence="10 11" key="1">
    <citation type="submission" date="2020-04" db="EMBL/GenBank/DDBJ databases">
        <title>Chromosome-level genome assembly of a cyprinid fish Onychostoma macrolepis by integration of Nanopore Sequencing, Bionano and Hi-C technology.</title>
        <authorList>
            <person name="Wang D."/>
        </authorList>
    </citation>
    <scope>NUCLEOTIDE SEQUENCE [LARGE SCALE GENOMIC DNA]</scope>
    <source>
        <strain evidence="10">SWU-2019</strain>
        <tissue evidence="10">Muscle</tissue>
    </source>
</reference>
<feature type="region of interest" description="Disordered" evidence="8">
    <location>
        <begin position="1"/>
        <end position="160"/>
    </location>
</feature>
<feature type="compositionally biased region" description="Basic and acidic residues" evidence="8">
    <location>
        <begin position="121"/>
        <end position="160"/>
    </location>
</feature>
<evidence type="ECO:0000256" key="8">
    <source>
        <dbReference type="SAM" id="MobiDB-lite"/>
    </source>
</evidence>
<organism evidence="10 11">
    <name type="scientific">Onychostoma macrolepis</name>
    <dbReference type="NCBI Taxonomy" id="369639"/>
    <lineage>
        <taxon>Eukaryota</taxon>
        <taxon>Metazoa</taxon>
        <taxon>Chordata</taxon>
        <taxon>Craniata</taxon>
        <taxon>Vertebrata</taxon>
        <taxon>Euteleostomi</taxon>
        <taxon>Actinopterygii</taxon>
        <taxon>Neopterygii</taxon>
        <taxon>Teleostei</taxon>
        <taxon>Ostariophysi</taxon>
        <taxon>Cypriniformes</taxon>
        <taxon>Cyprinidae</taxon>
        <taxon>Acrossocheilinae</taxon>
        <taxon>Onychostoma</taxon>
    </lineage>
</organism>
<feature type="compositionally biased region" description="Basic residues" evidence="8">
    <location>
        <begin position="1"/>
        <end position="16"/>
    </location>
</feature>
<protein>
    <recommendedName>
        <fullName evidence="6">Nucleolar MIF4G domain-containing protein 1</fullName>
    </recommendedName>
    <alternativeName>
        <fullName evidence="7">SGD1 homolog</fullName>
    </alternativeName>
</protein>
<evidence type="ECO:0000256" key="2">
    <source>
        <dbReference type="ARBA" id="ARBA00006856"/>
    </source>
</evidence>
<feature type="compositionally biased region" description="Low complexity" evidence="8">
    <location>
        <begin position="110"/>
        <end position="119"/>
    </location>
</feature>
<comment type="similarity">
    <text evidence="2">Belongs to the CWC22 family.</text>
</comment>
<feature type="compositionally biased region" description="Basic residues" evidence="8">
    <location>
        <begin position="50"/>
        <end position="75"/>
    </location>
</feature>
<feature type="domain" description="MI" evidence="9">
    <location>
        <begin position="644"/>
        <end position="760"/>
    </location>
</feature>
<dbReference type="GO" id="GO:0003723">
    <property type="term" value="F:RNA binding"/>
    <property type="evidence" value="ECO:0007669"/>
    <property type="project" value="InterPro"/>
</dbReference>
<dbReference type="EMBL" id="JAAMOB010000007">
    <property type="protein sequence ID" value="KAF4110960.1"/>
    <property type="molecule type" value="Genomic_DNA"/>
</dbReference>
<evidence type="ECO:0000313" key="10">
    <source>
        <dbReference type="EMBL" id="KAF4110960.1"/>
    </source>
</evidence>
<dbReference type="InterPro" id="IPR016024">
    <property type="entry name" value="ARM-type_fold"/>
</dbReference>
<evidence type="ECO:0000256" key="5">
    <source>
        <dbReference type="ARBA" id="ARBA00063784"/>
    </source>
</evidence>
<dbReference type="AlphaFoldDB" id="A0A7J6CUL6"/>
<dbReference type="SMART" id="SM00544">
    <property type="entry name" value="MA3"/>
    <property type="match status" value="1"/>
</dbReference>
<dbReference type="GO" id="GO:0042274">
    <property type="term" value="P:ribosomal small subunit biogenesis"/>
    <property type="evidence" value="ECO:0007669"/>
    <property type="project" value="TreeGrafter"/>
</dbReference>
<feature type="region of interest" description="Disordered" evidence="8">
    <location>
        <begin position="179"/>
        <end position="198"/>
    </location>
</feature>
<comment type="subcellular location">
    <subcellularLocation>
        <location evidence="1">Nucleus</location>
        <location evidence="1">Nucleolus</location>
    </subcellularLocation>
</comment>
<name>A0A7J6CUL6_9TELE</name>
<evidence type="ECO:0000313" key="11">
    <source>
        <dbReference type="Proteomes" id="UP000579812"/>
    </source>
</evidence>
<dbReference type="SUPFAM" id="SSF48371">
    <property type="entry name" value="ARM repeat"/>
    <property type="match status" value="1"/>
</dbReference>
<keyword evidence="11" id="KW-1185">Reference proteome</keyword>
<accession>A0A7J6CUL6</accession>
<dbReference type="Proteomes" id="UP000579812">
    <property type="component" value="Unassembled WGS sequence"/>
</dbReference>
<evidence type="ECO:0000259" key="9">
    <source>
        <dbReference type="PROSITE" id="PS51366"/>
    </source>
</evidence>
<comment type="caution">
    <text evidence="10">The sequence shown here is derived from an EMBL/GenBank/DDBJ whole genome shotgun (WGS) entry which is preliminary data.</text>
</comment>
<evidence type="ECO:0000256" key="4">
    <source>
        <dbReference type="ARBA" id="ARBA00054269"/>
    </source>
</evidence>
<dbReference type="PANTHER" id="PTHR18034">
    <property type="entry name" value="CELL CYCLE CONTROL PROTEIN CWF22-RELATED"/>
    <property type="match status" value="1"/>
</dbReference>
<gene>
    <name evidence="10" type="ORF">G5714_007991</name>
</gene>